<evidence type="ECO:0000313" key="1">
    <source>
        <dbReference type="EMBL" id="GFH21310.1"/>
    </source>
</evidence>
<name>A0A699ZJR9_HAELA</name>
<dbReference type="Proteomes" id="UP000485058">
    <property type="component" value="Unassembled WGS sequence"/>
</dbReference>
<dbReference type="EMBL" id="BLLF01001803">
    <property type="protein sequence ID" value="GFH21310.1"/>
    <property type="molecule type" value="Genomic_DNA"/>
</dbReference>
<comment type="caution">
    <text evidence="1">The sequence shown here is derived from an EMBL/GenBank/DDBJ whole genome shotgun (WGS) entry which is preliminary data.</text>
</comment>
<evidence type="ECO:0000313" key="2">
    <source>
        <dbReference type="Proteomes" id="UP000485058"/>
    </source>
</evidence>
<proteinExistence type="predicted"/>
<keyword evidence="2" id="KW-1185">Reference proteome</keyword>
<sequence>MLTQSMQQLAAAWDQDSTMYTNLEGLRRKLAAVGARQRAAAKKKLAVAASSAQLVLEAAVKKAEAAGKGAKKMPGLAQVLQRALA</sequence>
<dbReference type="AlphaFoldDB" id="A0A699ZJR9"/>
<accession>A0A699ZJR9</accession>
<reference evidence="1 2" key="1">
    <citation type="submission" date="2020-02" db="EMBL/GenBank/DDBJ databases">
        <title>Draft genome sequence of Haematococcus lacustris strain NIES-144.</title>
        <authorList>
            <person name="Morimoto D."/>
            <person name="Nakagawa S."/>
            <person name="Yoshida T."/>
            <person name="Sawayama S."/>
        </authorList>
    </citation>
    <scope>NUCLEOTIDE SEQUENCE [LARGE SCALE GENOMIC DNA]</scope>
    <source>
        <strain evidence="1 2">NIES-144</strain>
    </source>
</reference>
<organism evidence="1 2">
    <name type="scientific">Haematococcus lacustris</name>
    <name type="common">Green alga</name>
    <name type="synonym">Haematococcus pluvialis</name>
    <dbReference type="NCBI Taxonomy" id="44745"/>
    <lineage>
        <taxon>Eukaryota</taxon>
        <taxon>Viridiplantae</taxon>
        <taxon>Chlorophyta</taxon>
        <taxon>core chlorophytes</taxon>
        <taxon>Chlorophyceae</taxon>
        <taxon>CS clade</taxon>
        <taxon>Chlamydomonadales</taxon>
        <taxon>Haematococcaceae</taxon>
        <taxon>Haematococcus</taxon>
    </lineage>
</organism>
<protein>
    <submittedName>
        <fullName evidence="1">Uncharacterized protein</fullName>
    </submittedName>
</protein>
<gene>
    <name evidence="1" type="ORF">HaLaN_18586</name>
</gene>